<reference evidence="1" key="1">
    <citation type="submission" date="2021-02" db="EMBL/GenBank/DDBJ databases">
        <authorList>
            <person name="Nowell W R."/>
        </authorList>
    </citation>
    <scope>NUCLEOTIDE SEQUENCE</scope>
</reference>
<name>A0A8S3DM65_9BILA</name>
<dbReference type="Proteomes" id="UP000681720">
    <property type="component" value="Unassembled WGS sequence"/>
</dbReference>
<gene>
    <name evidence="1" type="ORF">GIL414_LOCUS58565</name>
</gene>
<dbReference type="AlphaFoldDB" id="A0A8S3DM65"/>
<feature type="non-terminal residue" evidence="1">
    <location>
        <position position="1"/>
    </location>
</feature>
<proteinExistence type="predicted"/>
<sequence length="30" mass="3357">MKSLLMPKGPYGEELTFDQFCDILIPVITG</sequence>
<accession>A0A8S3DM65</accession>
<feature type="non-terminal residue" evidence="1">
    <location>
        <position position="30"/>
    </location>
</feature>
<evidence type="ECO:0000313" key="1">
    <source>
        <dbReference type="EMBL" id="CAF5024546.1"/>
    </source>
</evidence>
<comment type="caution">
    <text evidence="1">The sequence shown here is derived from an EMBL/GenBank/DDBJ whole genome shotgun (WGS) entry which is preliminary data.</text>
</comment>
<dbReference type="EMBL" id="CAJOBJ010217084">
    <property type="protein sequence ID" value="CAF5024546.1"/>
    <property type="molecule type" value="Genomic_DNA"/>
</dbReference>
<evidence type="ECO:0000313" key="2">
    <source>
        <dbReference type="Proteomes" id="UP000681720"/>
    </source>
</evidence>
<protein>
    <submittedName>
        <fullName evidence="1">Uncharacterized protein</fullName>
    </submittedName>
</protein>
<organism evidence="1 2">
    <name type="scientific">Rotaria magnacalcarata</name>
    <dbReference type="NCBI Taxonomy" id="392030"/>
    <lineage>
        <taxon>Eukaryota</taxon>
        <taxon>Metazoa</taxon>
        <taxon>Spiralia</taxon>
        <taxon>Gnathifera</taxon>
        <taxon>Rotifera</taxon>
        <taxon>Eurotatoria</taxon>
        <taxon>Bdelloidea</taxon>
        <taxon>Philodinida</taxon>
        <taxon>Philodinidae</taxon>
        <taxon>Rotaria</taxon>
    </lineage>
</organism>